<protein>
    <submittedName>
        <fullName evidence="1">Uncharacterized protein</fullName>
    </submittedName>
</protein>
<keyword evidence="2" id="KW-1185">Reference proteome</keyword>
<organism evidence="1 2">
    <name type="scientific">Frankia canadensis</name>
    <dbReference type="NCBI Taxonomy" id="1836972"/>
    <lineage>
        <taxon>Bacteria</taxon>
        <taxon>Bacillati</taxon>
        <taxon>Actinomycetota</taxon>
        <taxon>Actinomycetes</taxon>
        <taxon>Frankiales</taxon>
        <taxon>Frankiaceae</taxon>
        <taxon>Frankia</taxon>
    </lineage>
</organism>
<reference evidence="1 2" key="1">
    <citation type="submission" date="2017-06" db="EMBL/GenBank/DDBJ databases">
        <authorList>
            <person name="Kim H.J."/>
            <person name="Triplett B.A."/>
        </authorList>
    </citation>
    <scope>NUCLEOTIDE SEQUENCE [LARGE SCALE GENOMIC DNA]</scope>
    <source>
        <strain evidence="1">FRACA_ARgP5</strain>
    </source>
</reference>
<dbReference type="EMBL" id="FZMO01000512">
    <property type="protein sequence ID" value="SNQ50883.1"/>
    <property type="molecule type" value="Genomic_DNA"/>
</dbReference>
<evidence type="ECO:0000313" key="1">
    <source>
        <dbReference type="EMBL" id="SNQ50883.1"/>
    </source>
</evidence>
<name>A0A2I2KYZ3_9ACTN</name>
<evidence type="ECO:0000313" key="2">
    <source>
        <dbReference type="Proteomes" id="UP000234331"/>
    </source>
</evidence>
<proteinExistence type="predicted"/>
<gene>
    <name evidence="1" type="ORF">FRACA_560001</name>
</gene>
<dbReference type="AlphaFoldDB" id="A0A2I2KYZ3"/>
<accession>A0A2I2KYZ3</accession>
<sequence>MAVAGRRAMGRLIGLGFRPEHVRTPDVFGGAGRGSVPAGEHPVG</sequence>
<dbReference type="Proteomes" id="UP000234331">
    <property type="component" value="Unassembled WGS sequence"/>
</dbReference>